<evidence type="ECO:0008006" key="4">
    <source>
        <dbReference type="Google" id="ProtNLM"/>
    </source>
</evidence>
<evidence type="ECO:0000313" key="3">
    <source>
        <dbReference type="Proteomes" id="UP000184480"/>
    </source>
</evidence>
<feature type="chain" id="PRO_5009908477" description="40-residue YVTN family beta-propeller repeat-containing protein" evidence="1">
    <location>
        <begin position="23"/>
        <end position="364"/>
    </location>
</feature>
<name>A0A1M4YLI9_9BACT</name>
<dbReference type="Proteomes" id="UP000184480">
    <property type="component" value="Unassembled WGS sequence"/>
</dbReference>
<dbReference type="InterPro" id="IPR015943">
    <property type="entry name" value="WD40/YVTN_repeat-like_dom_sf"/>
</dbReference>
<dbReference type="Gene3D" id="2.130.10.10">
    <property type="entry name" value="YVTN repeat-like/Quinoprotein amine dehydrogenase"/>
    <property type="match status" value="1"/>
</dbReference>
<dbReference type="PROSITE" id="PS51257">
    <property type="entry name" value="PROKAR_LIPOPROTEIN"/>
    <property type="match status" value="1"/>
</dbReference>
<dbReference type="STRING" id="1346286.SAMN05444362_103206"/>
<accession>A0A1M4YLI9</accession>
<dbReference type="AlphaFoldDB" id="A0A1M4YLI9"/>
<feature type="signal peptide" evidence="1">
    <location>
        <begin position="1"/>
        <end position="22"/>
    </location>
</feature>
<keyword evidence="1" id="KW-0732">Signal</keyword>
<dbReference type="InterPro" id="IPR011047">
    <property type="entry name" value="Quinoprotein_ADH-like_sf"/>
</dbReference>
<evidence type="ECO:0000256" key="1">
    <source>
        <dbReference type="SAM" id="SignalP"/>
    </source>
</evidence>
<protein>
    <recommendedName>
        <fullName evidence="4">40-residue YVTN family beta-propeller repeat-containing protein</fullName>
    </recommendedName>
</protein>
<proteinExistence type="predicted"/>
<dbReference type="EMBL" id="FQUC01000003">
    <property type="protein sequence ID" value="SHF06497.1"/>
    <property type="molecule type" value="Genomic_DNA"/>
</dbReference>
<gene>
    <name evidence="2" type="ORF">SAMN05444362_103206</name>
</gene>
<dbReference type="SUPFAM" id="SSF50998">
    <property type="entry name" value="Quinoprotein alcohol dehydrogenase-like"/>
    <property type="match status" value="1"/>
</dbReference>
<reference evidence="3" key="1">
    <citation type="submission" date="2016-11" db="EMBL/GenBank/DDBJ databases">
        <authorList>
            <person name="Varghese N."/>
            <person name="Submissions S."/>
        </authorList>
    </citation>
    <scope>NUCLEOTIDE SEQUENCE [LARGE SCALE GENOMIC DNA]</scope>
    <source>
        <strain evidence="3">DSM 27370</strain>
    </source>
</reference>
<organism evidence="2 3">
    <name type="scientific">Dysgonomonas macrotermitis</name>
    <dbReference type="NCBI Taxonomy" id="1346286"/>
    <lineage>
        <taxon>Bacteria</taxon>
        <taxon>Pseudomonadati</taxon>
        <taxon>Bacteroidota</taxon>
        <taxon>Bacteroidia</taxon>
        <taxon>Bacteroidales</taxon>
        <taxon>Dysgonomonadaceae</taxon>
        <taxon>Dysgonomonas</taxon>
    </lineage>
</organism>
<sequence>MKLQKNVLWALSLAAATLIGFASCSDDDDNKGTDPVVEESVGAYILNSGSYTNNNPAFVYYDMTTKSVTNAFRSANGIDLGDTAQDAVIYGSKKYIGMYGSGLIYVLDTNNKIISTIKAADGEDKLQPRAFETYNGKVYVTLYDGYLARIDTTSLTIDKRIAVGPNPESVKFVNNKFYVANSGGFVPGYNNTLSIVDVDLNSQREIEVGLNPCELKVDKNKDLYVIARGNYGYGDPDVPGVVQHVDLSTDKATTIFSGRAYSVYPIDNKLYILDKPYVDNKPVSTVTYYDLSTKKLVDQSFITDGTAIADISYITKEEASGDFYVLAANGTNSGDCYIFSSEGKLKSKFDTGAPYPVSISFVSK</sequence>
<evidence type="ECO:0000313" key="2">
    <source>
        <dbReference type="EMBL" id="SHF06497.1"/>
    </source>
</evidence>
<dbReference type="RefSeq" id="WP_062177614.1">
    <property type="nucleotide sequence ID" value="NZ_BBXL01000003.1"/>
</dbReference>
<keyword evidence="3" id="KW-1185">Reference proteome</keyword>
<dbReference type="OrthoDB" id="792648at2"/>